<dbReference type="Pfam" id="PF00854">
    <property type="entry name" value="PTR2"/>
    <property type="match status" value="2"/>
</dbReference>
<dbReference type="OrthoDB" id="9772725at2"/>
<evidence type="ECO:0000256" key="6">
    <source>
        <dbReference type="ARBA" id="ARBA00022989"/>
    </source>
</evidence>
<keyword evidence="7 10" id="KW-0472">Membrane</keyword>
<feature type="transmembrane region" description="Helical" evidence="10">
    <location>
        <begin position="103"/>
        <end position="123"/>
    </location>
</feature>
<feature type="transmembrane region" description="Helical" evidence="10">
    <location>
        <begin position="416"/>
        <end position="437"/>
    </location>
</feature>
<dbReference type="PANTHER" id="PTHR23517">
    <property type="entry name" value="RESISTANCE PROTEIN MDTM, PUTATIVE-RELATED-RELATED"/>
    <property type="match status" value="1"/>
</dbReference>
<feature type="transmembrane region" description="Helical" evidence="10">
    <location>
        <begin position="218"/>
        <end position="236"/>
    </location>
</feature>
<dbReference type="RefSeq" id="WP_111418240.1">
    <property type="nucleotide sequence ID" value="NZ_NPEX01000029.1"/>
</dbReference>
<dbReference type="CDD" id="cd17346">
    <property type="entry name" value="MFS_DtpA_like"/>
    <property type="match status" value="1"/>
</dbReference>
<gene>
    <name evidence="11" type="ORF">CH341_06565</name>
</gene>
<accession>A0A327L5W5</accession>
<evidence type="ECO:0000256" key="4">
    <source>
        <dbReference type="ARBA" id="ARBA00022692"/>
    </source>
</evidence>
<evidence type="ECO:0000256" key="2">
    <source>
        <dbReference type="ARBA" id="ARBA00022448"/>
    </source>
</evidence>
<dbReference type="InterPro" id="IPR000109">
    <property type="entry name" value="POT_fam"/>
</dbReference>
<protein>
    <submittedName>
        <fullName evidence="11">MFS transporter</fullName>
    </submittedName>
</protein>
<dbReference type="Gene3D" id="1.20.1250.20">
    <property type="entry name" value="MFS general substrate transporter like domains"/>
    <property type="match status" value="2"/>
</dbReference>
<feature type="transmembrane region" description="Helical" evidence="10">
    <location>
        <begin position="443"/>
        <end position="463"/>
    </location>
</feature>
<dbReference type="Proteomes" id="UP000249130">
    <property type="component" value="Unassembled WGS sequence"/>
</dbReference>
<organism evidence="11 12">
    <name type="scientific">Rhodoplanes roseus</name>
    <dbReference type="NCBI Taxonomy" id="29409"/>
    <lineage>
        <taxon>Bacteria</taxon>
        <taxon>Pseudomonadati</taxon>
        <taxon>Pseudomonadota</taxon>
        <taxon>Alphaproteobacteria</taxon>
        <taxon>Hyphomicrobiales</taxon>
        <taxon>Nitrobacteraceae</taxon>
        <taxon>Rhodoplanes</taxon>
    </lineage>
</organism>
<dbReference type="PROSITE" id="PS01022">
    <property type="entry name" value="PTR2_1"/>
    <property type="match status" value="1"/>
</dbReference>
<dbReference type="InterPro" id="IPR036259">
    <property type="entry name" value="MFS_trans_sf"/>
</dbReference>
<feature type="transmembrane region" description="Helical" evidence="10">
    <location>
        <begin position="316"/>
        <end position="337"/>
    </location>
</feature>
<feature type="transmembrane region" description="Helical" evidence="10">
    <location>
        <begin position="349"/>
        <end position="371"/>
    </location>
</feature>
<dbReference type="GO" id="GO:0006857">
    <property type="term" value="P:oligopeptide transport"/>
    <property type="evidence" value="ECO:0007669"/>
    <property type="project" value="InterPro"/>
</dbReference>
<dbReference type="PANTHER" id="PTHR23517:SF15">
    <property type="entry name" value="PROTON-DEPENDENT OLIGOPEPTIDE FAMILY TRANSPORT PROTEIN"/>
    <property type="match status" value="1"/>
</dbReference>
<feature type="transmembrane region" description="Helical" evidence="10">
    <location>
        <begin position="192"/>
        <end position="212"/>
    </location>
</feature>
<name>A0A327L5W5_9BRAD</name>
<evidence type="ECO:0000256" key="1">
    <source>
        <dbReference type="ARBA" id="ARBA00004651"/>
    </source>
</evidence>
<dbReference type="PROSITE" id="PS01023">
    <property type="entry name" value="PTR2_2"/>
    <property type="match status" value="1"/>
</dbReference>
<feature type="region of interest" description="Disordered" evidence="9">
    <location>
        <begin position="1"/>
        <end position="31"/>
    </location>
</feature>
<comment type="caution">
    <text evidence="11">The sequence shown here is derived from an EMBL/GenBank/DDBJ whole genome shotgun (WGS) entry which is preliminary data.</text>
</comment>
<keyword evidence="2 8" id="KW-0813">Transport</keyword>
<keyword evidence="3" id="KW-1003">Cell membrane</keyword>
<reference evidence="11 12" key="1">
    <citation type="submission" date="2017-07" db="EMBL/GenBank/DDBJ databases">
        <title>Draft Genome Sequences of Select Purple Nonsulfur Bacteria.</title>
        <authorList>
            <person name="Lasarre B."/>
            <person name="Mckinlay J.B."/>
        </authorList>
    </citation>
    <scope>NUCLEOTIDE SEQUENCE [LARGE SCALE GENOMIC DNA]</scope>
    <source>
        <strain evidence="11 12">DSM 5909</strain>
    </source>
</reference>
<dbReference type="InterPro" id="IPR005279">
    <property type="entry name" value="Dipep/tripep_permease"/>
</dbReference>
<evidence type="ECO:0000256" key="9">
    <source>
        <dbReference type="SAM" id="MobiDB-lite"/>
    </source>
</evidence>
<sequence>MSPVQSASPGAVTSPPADPEDDPPGRPAGRRDLFGHPPGLAVLFGTEMWERFSYYGMRALLVLYMVKHLSEPERAATVLGWAGLHRGLEAIVGPLGPQPFASWIYGFYTGLVYLTPLFGGLLADRVLGQRRTVVLGAVLMALGHFMMAVESLFLLALLTLILGNGAFKPNIVTQVGGLYGPGDARRDRAYSVFYVGINIGAFLAPLVCGTLGEGVGWHWGFGAAGIGMLLGLLIYLGGSATLPPDAATQAEALPETSGLAREDRRAILAILLLCLPVTLFWATYEQEGNTIALWAETSTDRSISLFGLTAEIPTTWFQAVNPFLIFALTPLVVELWAWQSRRGREPSTVAKMALGCLGVALANLIMAVAAAQPGPASWLWLIGYFVALTLGELYLSPTGLSLVSKVAPARHVSLLMGVWLLTSFTGNFLGGALGALWSGMDKAAFFLMIAAIAGIAGLGIAAFRRPLHGLLDGRTAAMR</sequence>
<evidence type="ECO:0000256" key="5">
    <source>
        <dbReference type="ARBA" id="ARBA00022856"/>
    </source>
</evidence>
<comment type="subcellular location">
    <subcellularLocation>
        <location evidence="1">Cell membrane</location>
        <topology evidence="1">Multi-pass membrane protein</topology>
    </subcellularLocation>
    <subcellularLocation>
        <location evidence="8">Membrane</location>
        <topology evidence="8">Multi-pass membrane protein</topology>
    </subcellularLocation>
</comment>
<evidence type="ECO:0000256" key="7">
    <source>
        <dbReference type="ARBA" id="ARBA00023136"/>
    </source>
</evidence>
<dbReference type="InterPro" id="IPR050171">
    <property type="entry name" value="MFS_Transporters"/>
</dbReference>
<keyword evidence="5" id="KW-0653">Protein transport</keyword>
<keyword evidence="5" id="KW-0571">Peptide transport</keyword>
<dbReference type="GO" id="GO:0005886">
    <property type="term" value="C:plasma membrane"/>
    <property type="evidence" value="ECO:0007669"/>
    <property type="project" value="UniProtKB-SubCell"/>
</dbReference>
<dbReference type="EMBL" id="NPEX01000029">
    <property type="protein sequence ID" value="RAI44942.1"/>
    <property type="molecule type" value="Genomic_DNA"/>
</dbReference>
<proteinExistence type="inferred from homology"/>
<evidence type="ECO:0000313" key="11">
    <source>
        <dbReference type="EMBL" id="RAI44942.1"/>
    </source>
</evidence>
<dbReference type="InterPro" id="IPR018456">
    <property type="entry name" value="PTR2_symporter_CS"/>
</dbReference>
<dbReference type="NCBIfam" id="TIGR00924">
    <property type="entry name" value="yjdL_sub1_fam"/>
    <property type="match status" value="1"/>
</dbReference>
<dbReference type="SUPFAM" id="SSF103473">
    <property type="entry name" value="MFS general substrate transporter"/>
    <property type="match status" value="1"/>
</dbReference>
<feature type="transmembrane region" description="Helical" evidence="10">
    <location>
        <begin position="377"/>
        <end position="395"/>
    </location>
</feature>
<keyword evidence="12" id="KW-1185">Reference proteome</keyword>
<feature type="transmembrane region" description="Helical" evidence="10">
    <location>
        <begin position="266"/>
        <end position="284"/>
    </location>
</feature>
<comment type="similarity">
    <text evidence="8">Belongs to the major facilitator superfamily. Proton-dependent oligopeptide transporter (POT/PTR) (TC 2.A.17) family.</text>
</comment>
<evidence type="ECO:0000256" key="10">
    <source>
        <dbReference type="SAM" id="Phobius"/>
    </source>
</evidence>
<evidence type="ECO:0000256" key="8">
    <source>
        <dbReference type="RuleBase" id="RU003755"/>
    </source>
</evidence>
<evidence type="ECO:0000313" key="12">
    <source>
        <dbReference type="Proteomes" id="UP000249130"/>
    </source>
</evidence>
<feature type="transmembrane region" description="Helical" evidence="10">
    <location>
        <begin position="135"/>
        <end position="162"/>
    </location>
</feature>
<keyword evidence="6 10" id="KW-1133">Transmembrane helix</keyword>
<evidence type="ECO:0000256" key="3">
    <source>
        <dbReference type="ARBA" id="ARBA00022475"/>
    </source>
</evidence>
<keyword evidence="4 8" id="KW-0812">Transmembrane</keyword>
<dbReference type="AlphaFoldDB" id="A0A327L5W5"/>
<dbReference type="GO" id="GO:1904680">
    <property type="term" value="F:peptide transmembrane transporter activity"/>
    <property type="evidence" value="ECO:0007669"/>
    <property type="project" value="InterPro"/>
</dbReference>